<feature type="compositionally biased region" description="Polar residues" evidence="1">
    <location>
        <begin position="22"/>
        <end position="55"/>
    </location>
</feature>
<dbReference type="EMBL" id="CAJOBR010036582">
    <property type="protein sequence ID" value="CAF5014276.1"/>
    <property type="molecule type" value="Genomic_DNA"/>
</dbReference>
<feature type="non-terminal residue" evidence="2">
    <location>
        <position position="1"/>
    </location>
</feature>
<evidence type="ECO:0000313" key="3">
    <source>
        <dbReference type="Proteomes" id="UP000663848"/>
    </source>
</evidence>
<comment type="caution">
    <text evidence="2">The sequence shown here is derived from an EMBL/GenBank/DDBJ whole genome shotgun (WGS) entry which is preliminary data.</text>
</comment>
<dbReference type="AlphaFoldDB" id="A0A822BIA5"/>
<feature type="region of interest" description="Disordered" evidence="1">
    <location>
        <begin position="112"/>
        <end position="190"/>
    </location>
</feature>
<feature type="compositionally biased region" description="Basic residues" evidence="1">
    <location>
        <begin position="142"/>
        <end position="152"/>
    </location>
</feature>
<feature type="non-terminal residue" evidence="2">
    <location>
        <position position="190"/>
    </location>
</feature>
<sequence length="190" mass="19945">TTLSVISQTQPGSISDTHRSSHSTNASETDSLDRSSSPSQMDTSTNADLGTTTNTPKISALSSLLEFGTLPSSNLDDIRPTVPPANPYPFPFVTPGPGVPFSPQAAAGMTSYFRPPFNAPLTTAAPSSLSVDTNQSPIATTKPKKKSTAKKKNSTEVVSQNLLDESSSPPKKKVRKTNARGGKGKAKKNE</sequence>
<protein>
    <submittedName>
        <fullName evidence="2">Uncharacterized protein</fullName>
    </submittedName>
</protein>
<gene>
    <name evidence="2" type="ORF">QYT958_LOCUS39366</name>
</gene>
<evidence type="ECO:0000256" key="1">
    <source>
        <dbReference type="SAM" id="MobiDB-lite"/>
    </source>
</evidence>
<dbReference type="Proteomes" id="UP000663848">
    <property type="component" value="Unassembled WGS sequence"/>
</dbReference>
<feature type="compositionally biased region" description="Polar residues" evidence="1">
    <location>
        <begin position="156"/>
        <end position="169"/>
    </location>
</feature>
<accession>A0A822BIA5</accession>
<feature type="region of interest" description="Disordered" evidence="1">
    <location>
        <begin position="1"/>
        <end position="55"/>
    </location>
</feature>
<proteinExistence type="predicted"/>
<reference evidence="2" key="1">
    <citation type="submission" date="2021-02" db="EMBL/GenBank/DDBJ databases">
        <authorList>
            <person name="Nowell W R."/>
        </authorList>
    </citation>
    <scope>NUCLEOTIDE SEQUENCE</scope>
</reference>
<name>A0A822BIA5_9BILA</name>
<feature type="compositionally biased region" description="Basic residues" evidence="1">
    <location>
        <begin position="170"/>
        <end position="190"/>
    </location>
</feature>
<feature type="compositionally biased region" description="Polar residues" evidence="1">
    <location>
        <begin position="120"/>
        <end position="138"/>
    </location>
</feature>
<feature type="compositionally biased region" description="Polar residues" evidence="1">
    <location>
        <begin position="1"/>
        <end position="15"/>
    </location>
</feature>
<evidence type="ECO:0000313" key="2">
    <source>
        <dbReference type="EMBL" id="CAF5014276.1"/>
    </source>
</evidence>
<organism evidence="2 3">
    <name type="scientific">Rotaria socialis</name>
    <dbReference type="NCBI Taxonomy" id="392032"/>
    <lineage>
        <taxon>Eukaryota</taxon>
        <taxon>Metazoa</taxon>
        <taxon>Spiralia</taxon>
        <taxon>Gnathifera</taxon>
        <taxon>Rotifera</taxon>
        <taxon>Eurotatoria</taxon>
        <taxon>Bdelloidea</taxon>
        <taxon>Philodinida</taxon>
        <taxon>Philodinidae</taxon>
        <taxon>Rotaria</taxon>
    </lineage>
</organism>